<evidence type="ECO:0000256" key="2">
    <source>
        <dbReference type="ARBA" id="ARBA00023125"/>
    </source>
</evidence>
<organism evidence="7 8">
    <name type="scientific">Caldalkalibacillus uzonensis</name>
    <dbReference type="NCBI Taxonomy" id="353224"/>
    <lineage>
        <taxon>Bacteria</taxon>
        <taxon>Bacillati</taxon>
        <taxon>Bacillota</taxon>
        <taxon>Bacilli</taxon>
        <taxon>Bacillales</taxon>
        <taxon>Bacillaceae</taxon>
        <taxon>Caldalkalibacillus</taxon>
    </lineage>
</organism>
<evidence type="ECO:0000259" key="6">
    <source>
        <dbReference type="PROSITE" id="PS50110"/>
    </source>
</evidence>
<keyword evidence="2" id="KW-0238">DNA-binding</keyword>
<dbReference type="InterPro" id="IPR001789">
    <property type="entry name" value="Sig_transdc_resp-reg_receiver"/>
</dbReference>
<proteinExistence type="predicted"/>
<keyword evidence="8" id="KW-1185">Reference proteome</keyword>
<dbReference type="Gene3D" id="3.40.50.2300">
    <property type="match status" value="1"/>
</dbReference>
<reference evidence="7 8" key="1">
    <citation type="submission" date="2023-07" db="EMBL/GenBank/DDBJ databases">
        <title>Genomic Encyclopedia of Type Strains, Phase IV (KMG-IV): sequencing the most valuable type-strain genomes for metagenomic binning, comparative biology and taxonomic classification.</title>
        <authorList>
            <person name="Goeker M."/>
        </authorList>
    </citation>
    <scope>NUCLEOTIDE SEQUENCE [LARGE SCALE GENOMIC DNA]</scope>
    <source>
        <strain evidence="7 8">DSM 17740</strain>
    </source>
</reference>
<dbReference type="InterPro" id="IPR020449">
    <property type="entry name" value="Tscrpt_reg_AraC-type_HTH"/>
</dbReference>
<dbReference type="Pfam" id="PF12833">
    <property type="entry name" value="HTH_18"/>
    <property type="match status" value="1"/>
</dbReference>
<name>A0ABU0CXY5_9BACI</name>
<dbReference type="InterPro" id="IPR018060">
    <property type="entry name" value="HTH_AraC"/>
</dbReference>
<dbReference type="Proteomes" id="UP001232445">
    <property type="component" value="Unassembled WGS sequence"/>
</dbReference>
<sequence length="255" mass="29276">MADILMVDDDLESRLTVRSVIKESQYQYLSFREEQSVKDALLHLKHHQPVLVIIDLSLPDGNGLELGKAALELYPQLPVMVITQLQMFETVQECINAGFAAYYLKPVTKFELLTTFNRLLKFRLSRETHQFMNNTSAQSVQTDLANPIKTAIHYIQAHYSEPITLNELADKVYLSPSHFSRLFKEETGTTFVEYLTSYRIEKSKSLLKMTSLPIEVIANNIGFTSASYFATTFKRIEGMKPSEYRKLFSNLTKIE</sequence>
<accession>A0ABU0CXY5</accession>
<dbReference type="PANTHER" id="PTHR43280">
    <property type="entry name" value="ARAC-FAMILY TRANSCRIPTIONAL REGULATOR"/>
    <property type="match status" value="1"/>
</dbReference>
<feature type="domain" description="Response regulatory" evidence="6">
    <location>
        <begin position="3"/>
        <end position="120"/>
    </location>
</feature>
<evidence type="ECO:0000256" key="1">
    <source>
        <dbReference type="ARBA" id="ARBA00023015"/>
    </source>
</evidence>
<evidence type="ECO:0000256" key="4">
    <source>
        <dbReference type="PROSITE-ProRule" id="PRU00169"/>
    </source>
</evidence>
<evidence type="ECO:0000259" key="5">
    <source>
        <dbReference type="PROSITE" id="PS01124"/>
    </source>
</evidence>
<dbReference type="Gene3D" id="1.10.10.60">
    <property type="entry name" value="Homeodomain-like"/>
    <property type="match status" value="2"/>
</dbReference>
<dbReference type="SMART" id="SM00342">
    <property type="entry name" value="HTH_ARAC"/>
    <property type="match status" value="1"/>
</dbReference>
<gene>
    <name evidence="7" type="ORF">J2S00_003849</name>
</gene>
<dbReference type="PRINTS" id="PR00032">
    <property type="entry name" value="HTHARAC"/>
</dbReference>
<keyword evidence="4" id="KW-0597">Phosphoprotein</keyword>
<dbReference type="PROSITE" id="PS00041">
    <property type="entry name" value="HTH_ARAC_FAMILY_1"/>
    <property type="match status" value="1"/>
</dbReference>
<feature type="domain" description="HTH araC/xylS-type" evidence="5">
    <location>
        <begin position="149"/>
        <end position="247"/>
    </location>
</feature>
<keyword evidence="3" id="KW-0804">Transcription</keyword>
<protein>
    <submittedName>
        <fullName evidence="7">YesN/AraC family two-component response regulator</fullName>
    </submittedName>
</protein>
<keyword evidence="1" id="KW-0805">Transcription regulation</keyword>
<dbReference type="PROSITE" id="PS01124">
    <property type="entry name" value="HTH_ARAC_FAMILY_2"/>
    <property type="match status" value="1"/>
</dbReference>
<evidence type="ECO:0000256" key="3">
    <source>
        <dbReference type="ARBA" id="ARBA00023163"/>
    </source>
</evidence>
<dbReference type="InterPro" id="IPR011006">
    <property type="entry name" value="CheY-like_superfamily"/>
</dbReference>
<evidence type="ECO:0000313" key="7">
    <source>
        <dbReference type="EMBL" id="MDQ0341005.1"/>
    </source>
</evidence>
<dbReference type="PROSITE" id="PS50110">
    <property type="entry name" value="RESPONSE_REGULATORY"/>
    <property type="match status" value="1"/>
</dbReference>
<dbReference type="InterPro" id="IPR018062">
    <property type="entry name" value="HTH_AraC-typ_CS"/>
</dbReference>
<dbReference type="SMART" id="SM00448">
    <property type="entry name" value="REC"/>
    <property type="match status" value="1"/>
</dbReference>
<dbReference type="PANTHER" id="PTHR43280:SF28">
    <property type="entry name" value="HTH-TYPE TRANSCRIPTIONAL ACTIVATOR RHAS"/>
    <property type="match status" value="1"/>
</dbReference>
<dbReference type="Pfam" id="PF00072">
    <property type="entry name" value="Response_reg"/>
    <property type="match status" value="1"/>
</dbReference>
<dbReference type="CDD" id="cd00156">
    <property type="entry name" value="REC"/>
    <property type="match status" value="1"/>
</dbReference>
<evidence type="ECO:0000313" key="8">
    <source>
        <dbReference type="Proteomes" id="UP001232445"/>
    </source>
</evidence>
<feature type="modified residue" description="4-aspartylphosphate" evidence="4">
    <location>
        <position position="55"/>
    </location>
</feature>
<dbReference type="EMBL" id="JAUSUQ010000027">
    <property type="protein sequence ID" value="MDQ0341005.1"/>
    <property type="molecule type" value="Genomic_DNA"/>
</dbReference>
<dbReference type="SUPFAM" id="SSF52172">
    <property type="entry name" value="CheY-like"/>
    <property type="match status" value="1"/>
</dbReference>
<dbReference type="SUPFAM" id="SSF46689">
    <property type="entry name" value="Homeodomain-like"/>
    <property type="match status" value="2"/>
</dbReference>
<dbReference type="RefSeq" id="WP_307343581.1">
    <property type="nucleotide sequence ID" value="NZ_JAUSUQ010000027.1"/>
</dbReference>
<dbReference type="InterPro" id="IPR009057">
    <property type="entry name" value="Homeodomain-like_sf"/>
</dbReference>
<comment type="caution">
    <text evidence="7">The sequence shown here is derived from an EMBL/GenBank/DDBJ whole genome shotgun (WGS) entry which is preliminary data.</text>
</comment>